<sequence>MKCYKLEIEKDYEKNSTKEIKKLFEELEELLYSDQTSKFQENKNNLYVECRDWLELFPHFRITGHSLGATNELGYSVHSSRDVPDESVLQFEINDENHLTDARDYDFFNISTNDKLRYNSLTIFGSKITLNPPLLSNLNENSGWSAVDGINRGIKYDGKLLALGVDEILYAEGNYEEVIVLDYKDRKRDSKKSLLLLLSAAVFSSSLSGSSPPTTLSHEMIAYDVLSELWNNVARTCSIISHVTLKIINTGM</sequence>
<dbReference type="CTD" id="20206884"/>
<feature type="domain" description="DUF3719" evidence="2">
    <location>
        <begin position="38"/>
        <end position="78"/>
    </location>
</feature>
<dbReference type="OrthoDB" id="2134133at2759"/>
<dbReference type="InterPro" id="IPR039630">
    <property type="entry name" value="FAM149"/>
</dbReference>
<gene>
    <name evidence="4" type="primary">20206884</name>
    <name evidence="3" type="ORF">HELRODRAFT_178656</name>
</gene>
<dbReference type="EnsemblMetazoa" id="HelroT178656">
    <property type="protein sequence ID" value="HelroP178656"/>
    <property type="gene ID" value="HelroG178656"/>
</dbReference>
<comment type="similarity">
    <text evidence="1">Belongs to the FAM149 family.</text>
</comment>
<reference evidence="3 5" key="2">
    <citation type="journal article" date="2013" name="Nature">
        <title>Insights into bilaterian evolution from three spiralian genomes.</title>
        <authorList>
            <person name="Simakov O."/>
            <person name="Marletaz F."/>
            <person name="Cho S.J."/>
            <person name="Edsinger-Gonzales E."/>
            <person name="Havlak P."/>
            <person name="Hellsten U."/>
            <person name="Kuo D.H."/>
            <person name="Larsson T."/>
            <person name="Lv J."/>
            <person name="Arendt D."/>
            <person name="Savage R."/>
            <person name="Osoegawa K."/>
            <person name="de Jong P."/>
            <person name="Grimwood J."/>
            <person name="Chapman J.A."/>
            <person name="Shapiro H."/>
            <person name="Aerts A."/>
            <person name="Otillar R.P."/>
            <person name="Terry A.Y."/>
            <person name="Boore J.L."/>
            <person name="Grigoriev I.V."/>
            <person name="Lindberg D.R."/>
            <person name="Seaver E.C."/>
            <person name="Weisblat D.A."/>
            <person name="Putnam N.H."/>
            <person name="Rokhsar D.S."/>
        </authorList>
    </citation>
    <scope>NUCLEOTIDE SEQUENCE</scope>
</reference>
<name>T1FDI5_HELRO</name>
<dbReference type="PANTHER" id="PTHR31997">
    <property type="entry name" value="AGAP003710-PA"/>
    <property type="match status" value="1"/>
</dbReference>
<dbReference type="EMBL" id="AMQM01006525">
    <property type="status" value="NOT_ANNOTATED_CDS"/>
    <property type="molecule type" value="Genomic_DNA"/>
</dbReference>
<protein>
    <recommendedName>
        <fullName evidence="2">DUF3719 domain-containing protein</fullName>
    </recommendedName>
</protein>
<evidence type="ECO:0000313" key="4">
    <source>
        <dbReference type="EnsemblMetazoa" id="HelroP178656"/>
    </source>
</evidence>
<dbReference type="InParanoid" id="T1FDI5"/>
<dbReference type="KEGG" id="hro:HELRODRAFT_178656"/>
<keyword evidence="5" id="KW-1185">Reference proteome</keyword>
<dbReference type="PANTHER" id="PTHR31997:SF1">
    <property type="entry name" value="AGAP003710-PA"/>
    <property type="match status" value="1"/>
</dbReference>
<dbReference type="EMBL" id="KB097487">
    <property type="protein sequence ID" value="ESN96856.1"/>
    <property type="molecule type" value="Genomic_DNA"/>
</dbReference>
<dbReference type="RefSeq" id="XP_009024999.1">
    <property type="nucleotide sequence ID" value="XM_009026751.1"/>
</dbReference>
<dbReference type="AlphaFoldDB" id="T1FDI5"/>
<dbReference type="InterPro" id="IPR022194">
    <property type="entry name" value="DUF3719"/>
</dbReference>
<proteinExistence type="inferred from homology"/>
<evidence type="ECO:0000313" key="5">
    <source>
        <dbReference type="Proteomes" id="UP000015101"/>
    </source>
</evidence>
<evidence type="ECO:0000313" key="3">
    <source>
        <dbReference type="EMBL" id="ESN96856.1"/>
    </source>
</evidence>
<organism evidence="4 5">
    <name type="scientific">Helobdella robusta</name>
    <name type="common">Californian leech</name>
    <dbReference type="NCBI Taxonomy" id="6412"/>
    <lineage>
        <taxon>Eukaryota</taxon>
        <taxon>Metazoa</taxon>
        <taxon>Spiralia</taxon>
        <taxon>Lophotrochozoa</taxon>
        <taxon>Annelida</taxon>
        <taxon>Clitellata</taxon>
        <taxon>Hirudinea</taxon>
        <taxon>Rhynchobdellida</taxon>
        <taxon>Glossiphoniidae</taxon>
        <taxon>Helobdella</taxon>
    </lineage>
</organism>
<accession>T1FDI5</accession>
<evidence type="ECO:0000256" key="1">
    <source>
        <dbReference type="ARBA" id="ARBA00008309"/>
    </source>
</evidence>
<evidence type="ECO:0000259" key="2">
    <source>
        <dbReference type="Pfam" id="PF12516"/>
    </source>
</evidence>
<reference evidence="5" key="1">
    <citation type="submission" date="2012-12" db="EMBL/GenBank/DDBJ databases">
        <authorList>
            <person name="Hellsten U."/>
            <person name="Grimwood J."/>
            <person name="Chapman J.A."/>
            <person name="Shapiro H."/>
            <person name="Aerts A."/>
            <person name="Otillar R.P."/>
            <person name="Terry A.Y."/>
            <person name="Boore J.L."/>
            <person name="Simakov O."/>
            <person name="Marletaz F."/>
            <person name="Cho S.-J."/>
            <person name="Edsinger-Gonzales E."/>
            <person name="Havlak P."/>
            <person name="Kuo D.-H."/>
            <person name="Larsson T."/>
            <person name="Lv J."/>
            <person name="Arendt D."/>
            <person name="Savage R."/>
            <person name="Osoegawa K."/>
            <person name="de Jong P."/>
            <person name="Lindberg D.R."/>
            <person name="Seaver E.C."/>
            <person name="Weisblat D.A."/>
            <person name="Putnam N.H."/>
            <person name="Grigoriev I.V."/>
            <person name="Rokhsar D.S."/>
        </authorList>
    </citation>
    <scope>NUCLEOTIDE SEQUENCE</scope>
</reference>
<reference evidence="4" key="3">
    <citation type="submission" date="2015-06" db="UniProtKB">
        <authorList>
            <consortium name="EnsemblMetazoa"/>
        </authorList>
    </citation>
    <scope>IDENTIFICATION</scope>
</reference>
<dbReference type="GeneID" id="20206884"/>
<dbReference type="Pfam" id="PF12516">
    <property type="entry name" value="DUF3719"/>
    <property type="match status" value="1"/>
</dbReference>
<dbReference type="Proteomes" id="UP000015101">
    <property type="component" value="Unassembled WGS sequence"/>
</dbReference>
<dbReference type="HOGENOM" id="CLU_1103790_0_0_1"/>